<name>A0A2S8BFB2_9MYCO</name>
<dbReference type="EMBL" id="PPEA01000653">
    <property type="protein sequence ID" value="PQM45319.1"/>
    <property type="molecule type" value="Genomic_DNA"/>
</dbReference>
<dbReference type="Proteomes" id="UP000238296">
    <property type="component" value="Unassembled WGS sequence"/>
</dbReference>
<reference evidence="1 2" key="1">
    <citation type="journal article" date="2017" name="Int. J. Syst. Evol. Microbiol.">
        <title>Mycobacterium talmoniae sp. nov., a slowly growing mycobacterium isolated from human respiratory samples.</title>
        <authorList>
            <person name="Davidson R.M."/>
            <person name="DeGroote M.A."/>
            <person name="Marola J.L."/>
            <person name="Buss S."/>
            <person name="Jones V."/>
            <person name="McNeil M.R."/>
            <person name="Freifeld A.G."/>
            <person name="Elaine Epperson L."/>
            <person name="Hasan N.A."/>
            <person name="Jackson M."/>
            <person name="Iwen P.C."/>
            <person name="Salfinger M."/>
            <person name="Strong M."/>
        </authorList>
    </citation>
    <scope>NUCLEOTIDE SEQUENCE [LARGE SCALE GENOMIC DNA]</scope>
    <source>
        <strain evidence="1 2">ATCC BAA-2683</strain>
    </source>
</reference>
<sequence>MMDLRSDKSWFTVLGAPQEPLIALGAITTAPLAAAWQGRLRVTI</sequence>
<gene>
    <name evidence="1" type="ORF">C1Y40_04497</name>
</gene>
<evidence type="ECO:0000313" key="1">
    <source>
        <dbReference type="EMBL" id="PQM45319.1"/>
    </source>
</evidence>
<protein>
    <submittedName>
        <fullName evidence="1">Uncharacterized protein</fullName>
    </submittedName>
</protein>
<proteinExistence type="predicted"/>
<comment type="caution">
    <text evidence="1">The sequence shown here is derived from an EMBL/GenBank/DDBJ whole genome shotgun (WGS) entry which is preliminary data.</text>
</comment>
<dbReference type="AlphaFoldDB" id="A0A2S8BFB2"/>
<accession>A0A2S8BFB2</accession>
<organism evidence="1 2">
    <name type="scientific">Mycobacterium talmoniae</name>
    <dbReference type="NCBI Taxonomy" id="1858794"/>
    <lineage>
        <taxon>Bacteria</taxon>
        <taxon>Bacillati</taxon>
        <taxon>Actinomycetota</taxon>
        <taxon>Actinomycetes</taxon>
        <taxon>Mycobacteriales</taxon>
        <taxon>Mycobacteriaceae</taxon>
        <taxon>Mycobacterium</taxon>
    </lineage>
</organism>
<evidence type="ECO:0000313" key="2">
    <source>
        <dbReference type="Proteomes" id="UP000238296"/>
    </source>
</evidence>